<dbReference type="PANTHER" id="PTHR33048:SF166">
    <property type="entry name" value="PTH11-LIKE INTEGRAL MEMBRANE PROTEIN"/>
    <property type="match status" value="1"/>
</dbReference>
<dbReference type="GO" id="GO:0016020">
    <property type="term" value="C:membrane"/>
    <property type="evidence" value="ECO:0007669"/>
    <property type="project" value="UniProtKB-SubCell"/>
</dbReference>
<feature type="transmembrane region" description="Helical" evidence="7">
    <location>
        <begin position="206"/>
        <end position="226"/>
    </location>
</feature>
<dbReference type="EMBL" id="JAFJYH010000208">
    <property type="protein sequence ID" value="KAG4415782.1"/>
    <property type="molecule type" value="Genomic_DNA"/>
</dbReference>
<keyword evidence="4 7" id="KW-0472">Membrane</keyword>
<feature type="transmembrane region" description="Helical" evidence="7">
    <location>
        <begin position="171"/>
        <end position="194"/>
    </location>
</feature>
<keyword evidence="2 7" id="KW-0812">Transmembrane</keyword>
<feature type="transmembrane region" description="Helical" evidence="7">
    <location>
        <begin position="238"/>
        <end position="258"/>
    </location>
</feature>
<comment type="caution">
    <text evidence="9">The sequence shown here is derived from an EMBL/GenBank/DDBJ whole genome shotgun (WGS) entry which is preliminary data.</text>
</comment>
<gene>
    <name evidence="9" type="ORF">IFR04_011082</name>
</gene>
<dbReference type="Proteomes" id="UP000664132">
    <property type="component" value="Unassembled WGS sequence"/>
</dbReference>
<accession>A0A8H7W590</accession>
<feature type="domain" description="Rhodopsin" evidence="8">
    <location>
        <begin position="22"/>
        <end position="255"/>
    </location>
</feature>
<evidence type="ECO:0000256" key="6">
    <source>
        <dbReference type="SAM" id="MobiDB-lite"/>
    </source>
</evidence>
<comment type="subcellular location">
    <subcellularLocation>
        <location evidence="1">Membrane</location>
        <topology evidence="1">Multi-pass membrane protein</topology>
    </subcellularLocation>
</comment>
<dbReference type="AlphaFoldDB" id="A0A8H7W590"/>
<dbReference type="PANTHER" id="PTHR33048">
    <property type="entry name" value="PTH11-LIKE INTEGRAL MEMBRANE PROTEIN (AFU_ORTHOLOGUE AFUA_5G11245)"/>
    <property type="match status" value="1"/>
</dbReference>
<evidence type="ECO:0000313" key="9">
    <source>
        <dbReference type="EMBL" id="KAG4415782.1"/>
    </source>
</evidence>
<feature type="transmembrane region" description="Helical" evidence="7">
    <location>
        <begin position="6"/>
        <end position="25"/>
    </location>
</feature>
<evidence type="ECO:0000256" key="7">
    <source>
        <dbReference type="SAM" id="Phobius"/>
    </source>
</evidence>
<evidence type="ECO:0000313" key="10">
    <source>
        <dbReference type="Proteomes" id="UP000664132"/>
    </source>
</evidence>
<feature type="compositionally biased region" description="Polar residues" evidence="6">
    <location>
        <begin position="321"/>
        <end position="337"/>
    </location>
</feature>
<evidence type="ECO:0000256" key="3">
    <source>
        <dbReference type="ARBA" id="ARBA00022989"/>
    </source>
</evidence>
<protein>
    <recommendedName>
        <fullName evidence="8">Rhodopsin domain-containing protein</fullName>
    </recommendedName>
</protein>
<feature type="transmembrane region" description="Helical" evidence="7">
    <location>
        <begin position="37"/>
        <end position="60"/>
    </location>
</feature>
<dbReference type="Pfam" id="PF20684">
    <property type="entry name" value="Fung_rhodopsin"/>
    <property type="match status" value="1"/>
</dbReference>
<evidence type="ECO:0000256" key="1">
    <source>
        <dbReference type="ARBA" id="ARBA00004141"/>
    </source>
</evidence>
<comment type="similarity">
    <text evidence="5">Belongs to the SAT4 family.</text>
</comment>
<feature type="transmembrane region" description="Helical" evidence="7">
    <location>
        <begin position="126"/>
        <end position="146"/>
    </location>
</feature>
<feature type="region of interest" description="Disordered" evidence="6">
    <location>
        <begin position="304"/>
        <end position="337"/>
    </location>
</feature>
<reference evidence="9" key="1">
    <citation type="submission" date="2021-02" db="EMBL/GenBank/DDBJ databases">
        <title>Genome sequence Cadophora malorum strain M34.</title>
        <authorList>
            <person name="Stefanovic E."/>
            <person name="Vu D."/>
            <person name="Scully C."/>
            <person name="Dijksterhuis J."/>
            <person name="Roader J."/>
            <person name="Houbraken J."/>
        </authorList>
    </citation>
    <scope>NUCLEOTIDE SEQUENCE</scope>
    <source>
        <strain evidence="9">M34</strain>
    </source>
</reference>
<evidence type="ECO:0000256" key="2">
    <source>
        <dbReference type="ARBA" id="ARBA00022692"/>
    </source>
</evidence>
<feature type="compositionally biased region" description="Polar residues" evidence="6">
    <location>
        <begin position="304"/>
        <end position="314"/>
    </location>
</feature>
<dbReference type="OrthoDB" id="3903189at2759"/>
<organism evidence="9 10">
    <name type="scientific">Cadophora malorum</name>
    <dbReference type="NCBI Taxonomy" id="108018"/>
    <lineage>
        <taxon>Eukaryota</taxon>
        <taxon>Fungi</taxon>
        <taxon>Dikarya</taxon>
        <taxon>Ascomycota</taxon>
        <taxon>Pezizomycotina</taxon>
        <taxon>Leotiomycetes</taxon>
        <taxon>Helotiales</taxon>
        <taxon>Ploettnerulaceae</taxon>
        <taxon>Cadophora</taxon>
    </lineage>
</organism>
<dbReference type="InterPro" id="IPR049326">
    <property type="entry name" value="Rhodopsin_dom_fungi"/>
</dbReference>
<name>A0A8H7W590_9HELO</name>
<keyword evidence="10" id="KW-1185">Reference proteome</keyword>
<sequence>MSDGLVSVWVCCSLAVVIMVTRLVMGRYCKTKWDTGDSLTAIAIACVFIRVAFTHVLIIWETNNIPDDYRETHDFTQREIYEREIGSKFTLVARSFYITLLWIQKTVLLMFYRHLVRDMPWGKPTLIAYGLMFAVTFVASIISTFVECRPFHLYWQVVPDPGNCSQAITQLYIVGVSNMFTDLMLIFLPIPVLITVRLSILKKLQLGFLFSIGFMIIIITAVRIPFTVGSKSSETFRITWTTGEFLAATFVANAPKLYSFRHLMQRRTSTTFGNVNRTGPHVQQHMDDLETPAVSITEVATMRVKQSNSSGNSRSVDKSTDTTNGVGDQAVMSGQVQ</sequence>
<feature type="transmembrane region" description="Helical" evidence="7">
    <location>
        <begin position="96"/>
        <end position="114"/>
    </location>
</feature>
<evidence type="ECO:0000256" key="5">
    <source>
        <dbReference type="ARBA" id="ARBA00038359"/>
    </source>
</evidence>
<proteinExistence type="inferred from homology"/>
<evidence type="ECO:0000256" key="4">
    <source>
        <dbReference type="ARBA" id="ARBA00023136"/>
    </source>
</evidence>
<evidence type="ECO:0000259" key="8">
    <source>
        <dbReference type="Pfam" id="PF20684"/>
    </source>
</evidence>
<keyword evidence="3 7" id="KW-1133">Transmembrane helix</keyword>
<dbReference type="InterPro" id="IPR052337">
    <property type="entry name" value="SAT4-like"/>
</dbReference>